<evidence type="ECO:0000256" key="3">
    <source>
        <dbReference type="ARBA" id="ARBA00022695"/>
    </source>
</evidence>
<dbReference type="Pfam" id="PF04561">
    <property type="entry name" value="RNA_pol_Rpb2_2"/>
    <property type="match status" value="1"/>
</dbReference>
<dbReference type="HAMAP" id="MF_01321">
    <property type="entry name" value="RNApol_bact_RpoB"/>
    <property type="match status" value="1"/>
</dbReference>
<dbReference type="NCBIfam" id="NF001616">
    <property type="entry name" value="PRK00405.1"/>
    <property type="match status" value="1"/>
</dbReference>
<dbReference type="InterPro" id="IPR015712">
    <property type="entry name" value="DNA-dir_RNA_pol_su2"/>
</dbReference>
<evidence type="ECO:0000259" key="15">
    <source>
        <dbReference type="Pfam" id="PF10385"/>
    </source>
</evidence>
<dbReference type="Pfam" id="PF10385">
    <property type="entry name" value="RNA_pol_Rpb2_45"/>
    <property type="match status" value="1"/>
</dbReference>
<dbReference type="InterPro" id="IPR037033">
    <property type="entry name" value="DNA-dir_RNAP_su2_hyb_sf"/>
</dbReference>
<dbReference type="Gene3D" id="3.90.1100.10">
    <property type="match status" value="1"/>
</dbReference>
<reference evidence="16 17" key="1">
    <citation type="journal article" date="2016" name="Nat. Commun.">
        <title>Thousands of microbial genomes shed light on interconnected biogeochemical processes in an aquifer system.</title>
        <authorList>
            <person name="Anantharaman K."/>
            <person name="Brown C.T."/>
            <person name="Hug L.A."/>
            <person name="Sharon I."/>
            <person name="Castelle C.J."/>
            <person name="Probst A.J."/>
            <person name="Thomas B.C."/>
            <person name="Singh A."/>
            <person name="Wilkins M.J."/>
            <person name="Karaoz U."/>
            <person name="Brodie E.L."/>
            <person name="Williams K.H."/>
            <person name="Hubbard S.S."/>
            <person name="Banfield J.F."/>
        </authorList>
    </citation>
    <scope>NUCLEOTIDE SEQUENCE [LARGE SCALE GENOMIC DNA]</scope>
    <source>
        <strain evidence="17">RIFCSPHIGHO2_01_FULL_58_15</strain>
    </source>
</reference>
<dbReference type="EMBL" id="MHST01000022">
    <property type="protein sequence ID" value="OHA48268.1"/>
    <property type="molecule type" value="Genomic_DNA"/>
</dbReference>
<feature type="region of interest" description="Disordered" evidence="9">
    <location>
        <begin position="1060"/>
        <end position="1091"/>
    </location>
</feature>
<dbReference type="PANTHER" id="PTHR20856">
    <property type="entry name" value="DNA-DIRECTED RNA POLYMERASE I SUBUNIT 2"/>
    <property type="match status" value="1"/>
</dbReference>
<dbReference type="Gene3D" id="3.90.1800.10">
    <property type="entry name" value="RNA polymerase alpha subunit dimerisation domain"/>
    <property type="match status" value="1"/>
</dbReference>
<dbReference type="Gene3D" id="3.90.1110.10">
    <property type="entry name" value="RNA polymerase Rpb2, domain 2"/>
    <property type="match status" value="1"/>
</dbReference>
<dbReference type="InterPro" id="IPR042107">
    <property type="entry name" value="DNA-dir_RNA_pol_bsu_ext_1_sf"/>
</dbReference>
<evidence type="ECO:0000259" key="12">
    <source>
        <dbReference type="Pfam" id="PF04561"/>
    </source>
</evidence>
<proteinExistence type="inferred from homology"/>
<feature type="domain" description="RNA polymerase Rpb2" evidence="11">
    <location>
        <begin position="982"/>
        <end position="1056"/>
    </location>
</feature>
<dbReference type="InterPro" id="IPR007120">
    <property type="entry name" value="DNA-dir_RNAP_su2_dom"/>
</dbReference>
<dbReference type="GO" id="GO:0006351">
    <property type="term" value="P:DNA-templated transcription"/>
    <property type="evidence" value="ECO:0007669"/>
    <property type="project" value="UniProtKB-UniRule"/>
</dbReference>
<evidence type="ECO:0000256" key="9">
    <source>
        <dbReference type="SAM" id="MobiDB-lite"/>
    </source>
</evidence>
<organism evidence="16 17">
    <name type="scientific">Terrybacteria sp. (strain RIFCSPHIGHO2_01_FULL_58_15)</name>
    <dbReference type="NCBI Taxonomy" id="1802363"/>
    <lineage>
        <taxon>Bacteria</taxon>
        <taxon>Candidatus Terryibacteriota</taxon>
    </lineage>
</organism>
<evidence type="ECO:0000259" key="13">
    <source>
        <dbReference type="Pfam" id="PF04563"/>
    </source>
</evidence>
<dbReference type="Gene3D" id="2.30.150.10">
    <property type="entry name" value="DNA-directed RNA polymerase, beta subunit, external 1 domain"/>
    <property type="match status" value="1"/>
</dbReference>
<comment type="caution">
    <text evidence="16">The sequence shown here is derived from an EMBL/GenBank/DDBJ whole genome shotgun (WGS) entry which is preliminary data.</text>
</comment>
<keyword evidence="4 6" id="KW-0804">Transcription</keyword>
<comment type="subunit">
    <text evidence="6 8">The RNAP catalytic core consists of 2 alpha, 1 beta, 1 beta' and 1 omega subunit. When a sigma factor is associated with the core the holoenzyme is formed, which can initiate transcription.</text>
</comment>
<dbReference type="InterPro" id="IPR007645">
    <property type="entry name" value="RNA_pol_Rpb2_3"/>
</dbReference>
<evidence type="ECO:0000259" key="14">
    <source>
        <dbReference type="Pfam" id="PF04565"/>
    </source>
</evidence>
<dbReference type="SUPFAM" id="SSF64484">
    <property type="entry name" value="beta and beta-prime subunits of DNA dependent RNA-polymerase"/>
    <property type="match status" value="1"/>
</dbReference>
<evidence type="ECO:0000256" key="5">
    <source>
        <dbReference type="ARBA" id="ARBA00048552"/>
    </source>
</evidence>
<feature type="compositionally biased region" description="Basic and acidic residues" evidence="9">
    <location>
        <begin position="1060"/>
        <end position="1075"/>
    </location>
</feature>
<evidence type="ECO:0000256" key="1">
    <source>
        <dbReference type="ARBA" id="ARBA00022478"/>
    </source>
</evidence>
<dbReference type="Pfam" id="PF04565">
    <property type="entry name" value="RNA_pol_Rpb2_3"/>
    <property type="match status" value="1"/>
</dbReference>
<dbReference type="PROSITE" id="PS01166">
    <property type="entry name" value="RNA_POL_BETA"/>
    <property type="match status" value="1"/>
</dbReference>
<comment type="catalytic activity">
    <reaction evidence="5 6 8">
        <text>RNA(n) + a ribonucleoside 5'-triphosphate = RNA(n+1) + diphosphate</text>
        <dbReference type="Rhea" id="RHEA:21248"/>
        <dbReference type="Rhea" id="RHEA-COMP:14527"/>
        <dbReference type="Rhea" id="RHEA-COMP:17342"/>
        <dbReference type="ChEBI" id="CHEBI:33019"/>
        <dbReference type="ChEBI" id="CHEBI:61557"/>
        <dbReference type="ChEBI" id="CHEBI:140395"/>
        <dbReference type="EC" id="2.7.7.6"/>
    </reaction>
</comment>
<dbReference type="Pfam" id="PF00562">
    <property type="entry name" value="RNA_pol_Rpb2_6"/>
    <property type="match status" value="1"/>
</dbReference>
<dbReference type="AlphaFoldDB" id="A0A1G2PIW4"/>
<dbReference type="EC" id="2.7.7.6" evidence="6 8"/>
<evidence type="ECO:0000256" key="4">
    <source>
        <dbReference type="ARBA" id="ARBA00023163"/>
    </source>
</evidence>
<dbReference type="Pfam" id="PF04563">
    <property type="entry name" value="RNA_pol_Rpb2_1"/>
    <property type="match status" value="1"/>
</dbReference>
<comment type="similarity">
    <text evidence="6 7">Belongs to the RNA polymerase beta chain family.</text>
</comment>
<dbReference type="GO" id="GO:0032549">
    <property type="term" value="F:ribonucleoside binding"/>
    <property type="evidence" value="ECO:0007669"/>
    <property type="project" value="InterPro"/>
</dbReference>
<dbReference type="STRING" id="1802363.A2682_01600"/>
<evidence type="ECO:0000259" key="11">
    <source>
        <dbReference type="Pfam" id="PF04560"/>
    </source>
</evidence>
<dbReference type="InterPro" id="IPR007641">
    <property type="entry name" value="RNA_pol_Rpb2_7"/>
</dbReference>
<feature type="domain" description="DNA-directed RNA polymerase subunit 2 hybrid-binding" evidence="10">
    <location>
        <begin position="595"/>
        <end position="980"/>
    </location>
</feature>
<dbReference type="NCBIfam" id="TIGR02013">
    <property type="entry name" value="rpoB"/>
    <property type="match status" value="1"/>
</dbReference>
<dbReference type="GO" id="GO:0003899">
    <property type="term" value="F:DNA-directed RNA polymerase activity"/>
    <property type="evidence" value="ECO:0007669"/>
    <property type="project" value="UniProtKB-UniRule"/>
</dbReference>
<keyword evidence="3 6" id="KW-0548">Nucleotidyltransferase</keyword>
<evidence type="ECO:0000256" key="7">
    <source>
        <dbReference type="RuleBase" id="RU000434"/>
    </source>
</evidence>
<dbReference type="InterPro" id="IPR037034">
    <property type="entry name" value="RNA_pol_Rpb2_2_sf"/>
</dbReference>
<sequence length="1091" mass="121759">MAYRHPSLFPERLFTNGAPQTLFPQELLALQLRSWERFWETGFRELLAEVSPLRDHSGRDVELAFLDYAREKPTFDELEARLHNASYASTVRLKTRFTNKRTKEVKEQEVYLSDFPLMTPRGTFIVNGVERVIIPQLIRSPGVFFSRTFYRGRTLFGAKVIPNRGAWLELDTDSAGVIGIKIDRRRRAPVTTLLRAIGIDDEEVRKAVADVDVGETRFLIETQRRDTTKTEEQALLEIYGRLRPGDLATVENARTLLTGLLFTFGRYDLARVGRWKMDVRLRGRAPGEITLSQRALSKEDLLLIVREIIKMNNDPEARPDEIDHLGNRRVRAFGELLEQRLRIGFARMERIVKDRMSTFDLATATPVQLVNARPVVAAIREFFASSQLSQFMDNVNPLAELEHKRRVSAMGPGGLTRERAGFEVRDVQPSHYGRIDPIQTPEGPNIGLVGHLAMYARLNEFGFIETPYFRVKNERVTDEMVWMDATTEQQHVIAHAGTPLDGKRRIALEQVEVRFRDEPRLMPRERVEFFDIAPQQALSVATALIPFLEHDDATRAMMAANMQRQAVPCVRPEAPLVGTGMEAIAARESGQVALAEEAGTVVAVDADRIAVKNASHRTREYALRTFMRSNQYTTITQRPVVSLEQKVKRGDVLADGAAVDHGELAIGQNLVVAFLPWRGVNYEDAMVISERLVGGDRFTSVHIEDFVCDVRDTKLGPELTTPDIPNVGEEKLKDLDEEGIIRIGAEVTPGDILVGKISPKGETDLTAEERLLRAIFGEKARDVKDSSLRLPHGKRGRIISVRIFSRERGDALPPGVIRSIQVEVASLRRISVGDKLAGRHGNKGVIAKILPAEDMPFLQDGTPVDIILNPLGVASRMNIGQILETHLGAAALALGFRAKTPALAGANVEEIRRVLHEAGLPENGKVALYDGQTGTPFPDPVTVGVMYVLKLVHMVEDKIHMRSIGPYSLITQQPLGGKAQFGGQRFGEMEVWALEGYGASHTLQEMLTVKSDDIAGRAAMYEAIIRGQPLRTPHTPAAFNVFLAELRSLGLAVSLERHGKNEIDESHREETRGEEQEASILPPASEKAVEK</sequence>
<evidence type="ECO:0000256" key="2">
    <source>
        <dbReference type="ARBA" id="ARBA00022679"/>
    </source>
</evidence>
<evidence type="ECO:0000259" key="10">
    <source>
        <dbReference type="Pfam" id="PF00562"/>
    </source>
</evidence>
<dbReference type="GO" id="GO:0003677">
    <property type="term" value="F:DNA binding"/>
    <property type="evidence" value="ECO:0007669"/>
    <property type="project" value="UniProtKB-UniRule"/>
</dbReference>
<feature type="domain" description="DNA-directed RNA polymerase beta subunit external 1" evidence="15">
    <location>
        <begin position="468"/>
        <end position="533"/>
    </location>
</feature>
<feature type="domain" description="RNA polymerase Rpb2" evidence="12">
    <location>
        <begin position="139"/>
        <end position="331"/>
    </location>
</feature>
<dbReference type="InterPro" id="IPR007642">
    <property type="entry name" value="RNA_pol_Rpb2_2"/>
</dbReference>
<protein>
    <recommendedName>
        <fullName evidence="6 8">DNA-directed RNA polymerase subunit beta</fullName>
        <shortName evidence="6">RNAP subunit beta</shortName>
        <ecNumber evidence="6 8">2.7.7.6</ecNumber>
    </recommendedName>
    <alternativeName>
        <fullName evidence="6">RNA polymerase subunit beta</fullName>
    </alternativeName>
    <alternativeName>
        <fullName evidence="6">Transcriptase subunit beta</fullName>
    </alternativeName>
</protein>
<feature type="domain" description="RNA polymerase Rpb2" evidence="14">
    <location>
        <begin position="390"/>
        <end position="457"/>
    </location>
</feature>
<evidence type="ECO:0000313" key="17">
    <source>
        <dbReference type="Proteomes" id="UP000178690"/>
    </source>
</evidence>
<keyword evidence="1 6" id="KW-0240">DNA-directed RNA polymerase</keyword>
<dbReference type="Proteomes" id="UP000178690">
    <property type="component" value="Unassembled WGS sequence"/>
</dbReference>
<name>A0A1G2PIW4_TERXR</name>
<dbReference type="CDD" id="cd00653">
    <property type="entry name" value="RNA_pol_B_RPB2"/>
    <property type="match status" value="1"/>
</dbReference>
<evidence type="ECO:0000256" key="8">
    <source>
        <dbReference type="RuleBase" id="RU363031"/>
    </source>
</evidence>
<dbReference type="GO" id="GO:0000428">
    <property type="term" value="C:DNA-directed RNA polymerase complex"/>
    <property type="evidence" value="ECO:0007669"/>
    <property type="project" value="UniProtKB-KW"/>
</dbReference>
<dbReference type="InterPro" id="IPR019462">
    <property type="entry name" value="DNA-dir_RNA_pol_bsu_external_1"/>
</dbReference>
<evidence type="ECO:0000313" key="16">
    <source>
        <dbReference type="EMBL" id="OHA48268.1"/>
    </source>
</evidence>
<dbReference type="Gene3D" id="2.40.50.100">
    <property type="match status" value="1"/>
</dbReference>
<feature type="domain" description="RNA polymerase beta subunit protrusion" evidence="13">
    <location>
        <begin position="27"/>
        <end position="375"/>
    </location>
</feature>
<accession>A0A1G2PIW4</accession>
<dbReference type="Gene3D" id="2.40.50.150">
    <property type="match status" value="1"/>
</dbReference>
<dbReference type="Pfam" id="PF04560">
    <property type="entry name" value="RNA_pol_Rpb2_7"/>
    <property type="match status" value="1"/>
</dbReference>
<dbReference type="InterPro" id="IPR014724">
    <property type="entry name" value="RNA_pol_RPB2_OB-fold"/>
</dbReference>
<dbReference type="InterPro" id="IPR007644">
    <property type="entry name" value="RNA_pol_bsu_protrusion"/>
</dbReference>
<dbReference type="FunFam" id="3.90.1800.10:FF:000001">
    <property type="entry name" value="DNA-directed RNA polymerase subunit beta"/>
    <property type="match status" value="1"/>
</dbReference>
<dbReference type="InterPro" id="IPR010243">
    <property type="entry name" value="RNA_pol_bsu_bac"/>
</dbReference>
<dbReference type="Gene3D" id="2.40.270.10">
    <property type="entry name" value="DNA-directed RNA polymerase, subunit 2, domain 6"/>
    <property type="match status" value="1"/>
</dbReference>
<gene>
    <name evidence="6" type="primary">rpoB</name>
    <name evidence="16" type="ORF">A2682_01600</name>
</gene>
<comment type="function">
    <text evidence="6 8">DNA-dependent RNA polymerase catalyzes the transcription of DNA into RNA using the four ribonucleoside triphosphates as substrates.</text>
</comment>
<evidence type="ECO:0000256" key="6">
    <source>
        <dbReference type="HAMAP-Rule" id="MF_01321"/>
    </source>
</evidence>
<keyword evidence="2 6" id="KW-0808">Transferase</keyword>
<dbReference type="InterPro" id="IPR007121">
    <property type="entry name" value="RNA_pol_bsu_CS"/>
</dbReference>